<dbReference type="Proteomes" id="UP001497535">
    <property type="component" value="Unassembled WGS sequence"/>
</dbReference>
<gene>
    <name evidence="1" type="ORF">MENTE1834_LOCUS46637</name>
</gene>
<keyword evidence="2" id="KW-1185">Reference proteome</keyword>
<sequence length="101" mass="11765">MEEDFDDGRRLRIAWSKDGRPLEPGLNANIEVKFADIFDFKFIFKISEYPGKRLQLHTTSISDSGEYKCIASNRAGQSYVKFLVEILCMLFYFCHKSPLFI</sequence>
<reference evidence="1" key="1">
    <citation type="submission" date="2023-11" db="EMBL/GenBank/DDBJ databases">
        <authorList>
            <person name="Poullet M."/>
        </authorList>
    </citation>
    <scope>NUCLEOTIDE SEQUENCE</scope>
    <source>
        <strain evidence="1">E1834</strain>
    </source>
</reference>
<evidence type="ECO:0000313" key="2">
    <source>
        <dbReference type="Proteomes" id="UP001497535"/>
    </source>
</evidence>
<accession>A0ACB1B6A3</accession>
<evidence type="ECO:0000313" key="1">
    <source>
        <dbReference type="EMBL" id="CAK5119985.1"/>
    </source>
</evidence>
<name>A0ACB1B6A3_MELEN</name>
<dbReference type="EMBL" id="CAVMJV010000173">
    <property type="protein sequence ID" value="CAK5119985.1"/>
    <property type="molecule type" value="Genomic_DNA"/>
</dbReference>
<proteinExistence type="predicted"/>
<protein>
    <submittedName>
        <fullName evidence="1">Uncharacterized protein</fullName>
    </submittedName>
</protein>
<organism evidence="1 2">
    <name type="scientific">Meloidogyne enterolobii</name>
    <name type="common">Root-knot nematode worm</name>
    <name type="synonym">Meloidogyne mayaguensis</name>
    <dbReference type="NCBI Taxonomy" id="390850"/>
    <lineage>
        <taxon>Eukaryota</taxon>
        <taxon>Metazoa</taxon>
        <taxon>Ecdysozoa</taxon>
        <taxon>Nematoda</taxon>
        <taxon>Chromadorea</taxon>
        <taxon>Rhabditida</taxon>
        <taxon>Tylenchina</taxon>
        <taxon>Tylenchomorpha</taxon>
        <taxon>Tylenchoidea</taxon>
        <taxon>Meloidogynidae</taxon>
        <taxon>Meloidogyninae</taxon>
        <taxon>Meloidogyne</taxon>
    </lineage>
</organism>
<comment type="caution">
    <text evidence="1">The sequence shown here is derived from an EMBL/GenBank/DDBJ whole genome shotgun (WGS) entry which is preliminary data.</text>
</comment>